<evidence type="ECO:0000313" key="11">
    <source>
        <dbReference type="Proteomes" id="UP001318040"/>
    </source>
</evidence>
<reference evidence="12" key="1">
    <citation type="submission" date="2025-08" db="UniProtKB">
        <authorList>
            <consortium name="RefSeq"/>
        </authorList>
    </citation>
    <scope>IDENTIFICATION</scope>
    <source>
        <tissue evidence="12">Sperm</tissue>
    </source>
</reference>
<evidence type="ECO:0000256" key="5">
    <source>
        <dbReference type="ARBA" id="ARBA00023212"/>
    </source>
</evidence>
<dbReference type="Pfam" id="PF12214">
    <property type="entry name" value="TPX2_importin"/>
    <property type="match status" value="1"/>
</dbReference>
<evidence type="ECO:0000313" key="12">
    <source>
        <dbReference type="RefSeq" id="XP_032830322.1"/>
    </source>
</evidence>
<dbReference type="InterPro" id="IPR009675">
    <property type="entry name" value="TPX2_fam"/>
</dbReference>
<feature type="compositionally biased region" description="Basic and acidic residues" evidence="8">
    <location>
        <begin position="272"/>
        <end position="285"/>
    </location>
</feature>
<feature type="compositionally biased region" description="Acidic residues" evidence="8">
    <location>
        <begin position="251"/>
        <end position="261"/>
    </location>
</feature>
<proteinExistence type="inferred from homology"/>
<dbReference type="GO" id="GO:0005819">
    <property type="term" value="C:spindle"/>
    <property type="evidence" value="ECO:0007669"/>
    <property type="project" value="UniProtKB-SubCell"/>
</dbReference>
<evidence type="ECO:0000256" key="6">
    <source>
        <dbReference type="ARBA" id="ARBA00023242"/>
    </source>
</evidence>
<organism evidence="11 12">
    <name type="scientific">Petromyzon marinus</name>
    <name type="common">Sea lamprey</name>
    <dbReference type="NCBI Taxonomy" id="7757"/>
    <lineage>
        <taxon>Eukaryota</taxon>
        <taxon>Metazoa</taxon>
        <taxon>Chordata</taxon>
        <taxon>Craniata</taxon>
        <taxon>Vertebrata</taxon>
        <taxon>Cyclostomata</taxon>
        <taxon>Hyperoartia</taxon>
        <taxon>Petromyzontiformes</taxon>
        <taxon>Petromyzontidae</taxon>
        <taxon>Petromyzon</taxon>
    </lineage>
</organism>
<feature type="compositionally biased region" description="Low complexity" evidence="8">
    <location>
        <begin position="355"/>
        <end position="366"/>
    </location>
</feature>
<feature type="coiled-coil region" evidence="7">
    <location>
        <begin position="606"/>
        <end position="635"/>
    </location>
</feature>
<keyword evidence="4" id="KW-0963">Cytoplasm</keyword>
<dbReference type="GO" id="GO:0005634">
    <property type="term" value="C:nucleus"/>
    <property type="evidence" value="ECO:0007669"/>
    <property type="project" value="UniProtKB-SubCell"/>
</dbReference>
<accession>A0AAJ7U607</accession>
<feature type="region of interest" description="Disordered" evidence="8">
    <location>
        <begin position="355"/>
        <end position="413"/>
    </location>
</feature>
<protein>
    <submittedName>
        <fullName evidence="12">Targeting protein for Xklp2-like isoform X1</fullName>
    </submittedName>
</protein>
<comment type="similarity">
    <text evidence="3">Belongs to the TPX2 family.</text>
</comment>
<evidence type="ECO:0000256" key="7">
    <source>
        <dbReference type="SAM" id="Coils"/>
    </source>
</evidence>
<gene>
    <name evidence="12" type="primary">LOC116954042</name>
</gene>
<dbReference type="InterPro" id="IPR027330">
    <property type="entry name" value="TPX2_central_dom"/>
</dbReference>
<keyword evidence="11" id="KW-1185">Reference proteome</keyword>
<dbReference type="GO" id="GO:0005874">
    <property type="term" value="C:microtubule"/>
    <property type="evidence" value="ECO:0007669"/>
    <property type="project" value="InterPro"/>
</dbReference>
<dbReference type="PANTHER" id="PTHR14326">
    <property type="entry name" value="TARGETING PROTEIN FOR XKLP2"/>
    <property type="match status" value="1"/>
</dbReference>
<evidence type="ECO:0000256" key="1">
    <source>
        <dbReference type="ARBA" id="ARBA00004123"/>
    </source>
</evidence>
<dbReference type="Proteomes" id="UP001318040">
    <property type="component" value="Chromosome 54"/>
</dbReference>
<keyword evidence="7" id="KW-0175">Coiled coil</keyword>
<feature type="region of interest" description="Disordered" evidence="8">
    <location>
        <begin position="212"/>
        <end position="288"/>
    </location>
</feature>
<evidence type="ECO:0000259" key="9">
    <source>
        <dbReference type="Pfam" id="PF06886"/>
    </source>
</evidence>
<evidence type="ECO:0000256" key="8">
    <source>
        <dbReference type="SAM" id="MobiDB-lite"/>
    </source>
</evidence>
<dbReference type="AlphaFoldDB" id="A0AAJ7U607"/>
<feature type="region of interest" description="Disordered" evidence="8">
    <location>
        <begin position="689"/>
        <end position="708"/>
    </location>
</feature>
<dbReference type="RefSeq" id="XP_032830322.1">
    <property type="nucleotide sequence ID" value="XM_032974431.1"/>
</dbReference>
<dbReference type="GO" id="GO:0060236">
    <property type="term" value="P:regulation of mitotic spindle organization"/>
    <property type="evidence" value="ECO:0007669"/>
    <property type="project" value="InterPro"/>
</dbReference>
<name>A0AAJ7U607_PETMA</name>
<evidence type="ECO:0000256" key="4">
    <source>
        <dbReference type="ARBA" id="ARBA00022490"/>
    </source>
</evidence>
<keyword evidence="5" id="KW-0206">Cytoskeleton</keyword>
<evidence type="ECO:0000259" key="10">
    <source>
        <dbReference type="Pfam" id="PF12214"/>
    </source>
</evidence>
<dbReference type="InterPro" id="IPR027329">
    <property type="entry name" value="TPX2_C"/>
</dbReference>
<dbReference type="KEGG" id="pmrn:116954042"/>
<evidence type="ECO:0000256" key="2">
    <source>
        <dbReference type="ARBA" id="ARBA00004186"/>
    </source>
</evidence>
<feature type="compositionally biased region" description="Basic and acidic residues" evidence="8">
    <location>
        <begin position="392"/>
        <end position="403"/>
    </location>
</feature>
<dbReference type="PANTHER" id="PTHR14326:SF44">
    <property type="entry name" value="TARGETING PROTEIN FOR XKLP2"/>
    <property type="match status" value="1"/>
</dbReference>
<feature type="coiled-coil region" evidence="7">
    <location>
        <begin position="837"/>
        <end position="885"/>
    </location>
</feature>
<sequence>MSNQYVYDFDAPTCFDFGSVADNDNADAWFDNRREEHQAFPEGAELLVEDLPVMSNVDSGKGVELLDEEMIDEEEAEAGEGTASNAEFLTKRNEDAATAGAKSADNVAAQETRADIPQMSIEKLPGTFEPSEGYSRRVAAQLAMEAMTPAKDELLDQGGDMLDAPNRVEKGDGDRASVSIDMECATDNTVEEGADIPMCVGNSKYDVACPAEETREEEANVNQREAAEKDGGIHLKQQPAEGNNSAKEDLCGDDDDDDDESSEGKSVVAARSEAENDPKETREPGTDLFNLCRSMTKWRPSVNTGAQVASVVPPATRRSAIVTRLDPLVGQKNRALVRKQLTNIRAERRTISVTATASSSLSSPAVKRSKRSGSLPKSSAAGVAQPKLRSTKSAEDRELETMEAKQQAPQRLKRVSTFTFRTDQRAKASDQVGEPYQHVDFIANLRKSSAASPRKKAQPNITVIQPFKLMTRGSKRKFEEALQSGRLISHPTKGTASFKSMAEQLLEFERRTPQRFHLRSRMALEKGPSPIAARPDSCTMPMTPRLVTRTRHRSPKCKSSAQLEQEELERIQAHQFKAQKLDPHLLEPGSVAIGRCRSHEGARLAAETEQRVRERTEERLRREEEERLKERATHEFHARPLPVAILEQVSGVPEKATLPMTVPESPAFALKQRALTRKDLTQVEAPRPVTRANPMPQFGIPFQPRPEMRKVEPEPFSFDARDQERAERRERRIQEIRQLEDQVPQFKAQPVPDLDHVTLPEKHLRPLTQQEPFHLRVDERGSIKTEQFNKKQLKEEEEQMKEHATFRARPCRVTTTAPFVAQRHPRILTSGVENVELNTVRRARERAEYDAQLAEQRRLNEAAWEQRLQEQAEAERQMILQQRKEVVHKANPVRHYKGVVIQQSSRPLTNPRSPCFSDRFGL</sequence>
<feature type="domain" description="TPX2 C-terminal" evidence="9">
    <location>
        <begin position="836"/>
        <end position="909"/>
    </location>
</feature>
<feature type="domain" description="TPX2 C-terminal" evidence="9">
    <location>
        <begin position="721"/>
        <end position="769"/>
    </location>
</feature>
<dbReference type="Pfam" id="PF06886">
    <property type="entry name" value="TPX2"/>
    <property type="match status" value="2"/>
</dbReference>
<evidence type="ECO:0000256" key="3">
    <source>
        <dbReference type="ARBA" id="ARBA00005885"/>
    </source>
</evidence>
<keyword evidence="6" id="KW-0539">Nucleus</keyword>
<comment type="subcellular location">
    <subcellularLocation>
        <location evidence="2">Cytoplasm</location>
        <location evidence="2">Cytoskeleton</location>
        <location evidence="2">Spindle</location>
    </subcellularLocation>
    <subcellularLocation>
        <location evidence="1">Nucleus</location>
    </subcellularLocation>
</comment>
<feature type="domain" description="TPX2 central" evidence="10">
    <location>
        <begin position="538"/>
        <end position="668"/>
    </location>
</feature>